<dbReference type="AlphaFoldDB" id="A0A951UK71"/>
<protein>
    <submittedName>
        <fullName evidence="2">Npun_R1517 family heterocyst differentiation transcriptional regulator</fullName>
    </submittedName>
</protein>
<dbReference type="Proteomes" id="UP000757435">
    <property type="component" value="Unassembled WGS sequence"/>
</dbReference>
<dbReference type="InterPro" id="IPR040744">
    <property type="entry name" value="Npun_R1517"/>
</dbReference>
<dbReference type="Gene3D" id="6.20.180.10">
    <property type="match status" value="1"/>
</dbReference>
<evidence type="ECO:0000313" key="3">
    <source>
        <dbReference type="Proteomes" id="UP000757435"/>
    </source>
</evidence>
<reference evidence="2" key="1">
    <citation type="submission" date="2021-05" db="EMBL/GenBank/DDBJ databases">
        <authorList>
            <person name="Pietrasiak N."/>
            <person name="Ward R."/>
            <person name="Stajich J.E."/>
            <person name="Kurbessoian T."/>
        </authorList>
    </citation>
    <scope>NUCLEOTIDE SEQUENCE</scope>
    <source>
        <strain evidence="2">UHER 2000/2452</strain>
    </source>
</reference>
<sequence>MNSNLDRQAVNPEFAVYDCEIHLKFRLIEEKQVIRTREQLLELLLDAFSYGADEYMEPMDADVKTQELSDMEASPQMRRQLIRLRNSRDLV</sequence>
<name>A0A951UK71_9CYAN</name>
<comment type="caution">
    <text evidence="2">The sequence shown here is derived from an EMBL/GenBank/DDBJ whole genome shotgun (WGS) entry which is preliminary data.</text>
</comment>
<gene>
    <name evidence="2" type="ORF">KME15_00950</name>
</gene>
<dbReference type="EMBL" id="JAHHHD010000001">
    <property type="protein sequence ID" value="MBW4657216.1"/>
    <property type="molecule type" value="Genomic_DNA"/>
</dbReference>
<feature type="domain" description="Npun R1517" evidence="1">
    <location>
        <begin position="13"/>
        <end position="86"/>
    </location>
</feature>
<accession>A0A951UK71</accession>
<proteinExistence type="predicted"/>
<reference evidence="2" key="2">
    <citation type="journal article" date="2022" name="Microbiol. Resour. Announc.">
        <title>Metagenome Sequencing to Explore Phylogenomics of Terrestrial Cyanobacteria.</title>
        <authorList>
            <person name="Ward R.D."/>
            <person name="Stajich J.E."/>
            <person name="Johansen J.R."/>
            <person name="Huntemann M."/>
            <person name="Clum A."/>
            <person name="Foster B."/>
            <person name="Foster B."/>
            <person name="Roux S."/>
            <person name="Palaniappan K."/>
            <person name="Varghese N."/>
            <person name="Mukherjee S."/>
            <person name="Reddy T.B.K."/>
            <person name="Daum C."/>
            <person name="Copeland A."/>
            <person name="Chen I.A."/>
            <person name="Ivanova N.N."/>
            <person name="Kyrpides N.C."/>
            <person name="Shapiro N."/>
            <person name="Eloe-Fadrosh E.A."/>
            <person name="Pietrasiak N."/>
        </authorList>
    </citation>
    <scope>NUCLEOTIDE SEQUENCE</scope>
    <source>
        <strain evidence="2">UHER 2000/2452</strain>
    </source>
</reference>
<dbReference type="Pfam" id="PF18068">
    <property type="entry name" value="Npun_R1517"/>
    <property type="match status" value="1"/>
</dbReference>
<evidence type="ECO:0000313" key="2">
    <source>
        <dbReference type="EMBL" id="MBW4657216.1"/>
    </source>
</evidence>
<organism evidence="2 3">
    <name type="scientific">Drouetiella hepatica Uher 2000/2452</name>
    <dbReference type="NCBI Taxonomy" id="904376"/>
    <lineage>
        <taxon>Bacteria</taxon>
        <taxon>Bacillati</taxon>
        <taxon>Cyanobacteriota</taxon>
        <taxon>Cyanophyceae</taxon>
        <taxon>Oculatellales</taxon>
        <taxon>Oculatellaceae</taxon>
        <taxon>Drouetiella</taxon>
    </lineage>
</organism>
<evidence type="ECO:0000259" key="1">
    <source>
        <dbReference type="Pfam" id="PF18068"/>
    </source>
</evidence>